<dbReference type="EMBL" id="CP003155">
    <property type="protein sequence ID" value="AEV28156.1"/>
    <property type="molecule type" value="Genomic_DNA"/>
</dbReference>
<evidence type="ECO:0000313" key="3">
    <source>
        <dbReference type="Proteomes" id="UP000005632"/>
    </source>
</evidence>
<dbReference type="AlphaFoldDB" id="G8QUY0"/>
<dbReference type="KEGG" id="sgp:SpiGrapes_0297"/>
<keyword evidence="1" id="KW-0812">Transmembrane</keyword>
<reference evidence="2 3" key="1">
    <citation type="submission" date="2011-11" db="EMBL/GenBank/DDBJ databases">
        <title>Complete sequence of Spirochaeta sp. grapes.</title>
        <authorList>
            <consortium name="US DOE Joint Genome Institute"/>
            <person name="Lucas S."/>
            <person name="Han J."/>
            <person name="Lapidus A."/>
            <person name="Cheng J.-F."/>
            <person name="Goodwin L."/>
            <person name="Pitluck S."/>
            <person name="Peters L."/>
            <person name="Ovchinnikova G."/>
            <person name="Munk A.C."/>
            <person name="Detter J.C."/>
            <person name="Han C."/>
            <person name="Tapia R."/>
            <person name="Land M."/>
            <person name="Hauser L."/>
            <person name="Kyrpides N."/>
            <person name="Ivanova N."/>
            <person name="Pagani I."/>
            <person name="Ritalahtilisa K."/>
            <person name="Loeffler F."/>
            <person name="Woyke T."/>
        </authorList>
    </citation>
    <scope>NUCLEOTIDE SEQUENCE [LARGE SCALE GENOMIC DNA]</scope>
    <source>
        <strain evidence="3">ATCC BAA-1885 / DSM 22778 / Grapes</strain>
    </source>
</reference>
<feature type="transmembrane region" description="Helical" evidence="1">
    <location>
        <begin position="46"/>
        <end position="74"/>
    </location>
</feature>
<keyword evidence="1" id="KW-1133">Transmembrane helix</keyword>
<protein>
    <submittedName>
        <fullName evidence="2">Uncharacterized protein</fullName>
    </submittedName>
</protein>
<feature type="transmembrane region" description="Helical" evidence="1">
    <location>
        <begin position="123"/>
        <end position="146"/>
    </location>
</feature>
<sequence>MVGFFIKKSFFDGWDNLIGMVLHNLGYLVVLLALFGSMSLSQNHLVLSIFCLILTALLFAFYSAGVSASTYAYSRYERAGFSGFSKGLRQSWRHALLFWVLTLLDISLIVLVIPFYLSFANAFGTILSVVLFWVFIALFFALLFFYPLSNVMSGDRPLKTLKKSFLLVFDNLWFAIFLAFDVVVSFVISIFLAGLAPGGCGILLECQDATKLLMLKYDYQEANPEEDRHKIPWDELLYEEQECVGHRSLKNMIFPWKD</sequence>
<evidence type="ECO:0000256" key="1">
    <source>
        <dbReference type="SAM" id="Phobius"/>
    </source>
</evidence>
<dbReference type="RefSeq" id="WP_014269005.1">
    <property type="nucleotide sequence ID" value="NC_016633.1"/>
</dbReference>
<name>G8QUY0_SPHPG</name>
<dbReference type="STRING" id="158190.SpiGrapes_0297"/>
<dbReference type="OrthoDB" id="360806at2"/>
<feature type="transmembrane region" description="Helical" evidence="1">
    <location>
        <begin position="21"/>
        <end position="40"/>
    </location>
</feature>
<feature type="transmembrane region" description="Helical" evidence="1">
    <location>
        <begin position="167"/>
        <end position="196"/>
    </location>
</feature>
<keyword evidence="3" id="KW-1185">Reference proteome</keyword>
<proteinExistence type="predicted"/>
<keyword evidence="1" id="KW-0472">Membrane</keyword>
<dbReference type="Proteomes" id="UP000005632">
    <property type="component" value="Chromosome"/>
</dbReference>
<feature type="transmembrane region" description="Helical" evidence="1">
    <location>
        <begin position="95"/>
        <end position="117"/>
    </location>
</feature>
<organism evidence="2 3">
    <name type="scientific">Sphaerochaeta pleomorpha (strain ATCC BAA-1885 / DSM 22778 / Grapes)</name>
    <dbReference type="NCBI Taxonomy" id="158190"/>
    <lineage>
        <taxon>Bacteria</taxon>
        <taxon>Pseudomonadati</taxon>
        <taxon>Spirochaetota</taxon>
        <taxon>Spirochaetia</taxon>
        <taxon>Spirochaetales</taxon>
        <taxon>Sphaerochaetaceae</taxon>
        <taxon>Sphaerochaeta</taxon>
    </lineage>
</organism>
<accession>G8QUY0</accession>
<dbReference type="HOGENOM" id="CLU_1065349_0_0_12"/>
<dbReference type="eggNOG" id="ENOG5032R5W">
    <property type="taxonomic scope" value="Bacteria"/>
</dbReference>
<gene>
    <name evidence="2" type="ordered locus">SpiGrapes_0297</name>
</gene>
<evidence type="ECO:0000313" key="2">
    <source>
        <dbReference type="EMBL" id="AEV28156.1"/>
    </source>
</evidence>